<dbReference type="Proteomes" id="UP001620626">
    <property type="component" value="Unassembled WGS sequence"/>
</dbReference>
<dbReference type="EMBL" id="JBICBT010000684">
    <property type="protein sequence ID" value="KAL3105483.1"/>
    <property type="molecule type" value="Genomic_DNA"/>
</dbReference>
<dbReference type="PROSITE" id="PS50144">
    <property type="entry name" value="MATH"/>
    <property type="match status" value="1"/>
</dbReference>
<dbReference type="SUPFAM" id="SSF49599">
    <property type="entry name" value="TRAF domain-like"/>
    <property type="match status" value="1"/>
</dbReference>
<dbReference type="InterPro" id="IPR002083">
    <property type="entry name" value="MATH/TRAF_dom"/>
</dbReference>
<organism evidence="2 3">
    <name type="scientific">Heterodera trifolii</name>
    <dbReference type="NCBI Taxonomy" id="157864"/>
    <lineage>
        <taxon>Eukaryota</taxon>
        <taxon>Metazoa</taxon>
        <taxon>Ecdysozoa</taxon>
        <taxon>Nematoda</taxon>
        <taxon>Chromadorea</taxon>
        <taxon>Rhabditida</taxon>
        <taxon>Tylenchina</taxon>
        <taxon>Tylenchomorpha</taxon>
        <taxon>Tylenchoidea</taxon>
        <taxon>Heteroderidae</taxon>
        <taxon>Heteroderinae</taxon>
        <taxon>Heterodera</taxon>
    </lineage>
</organism>
<dbReference type="Gene3D" id="2.60.210.10">
    <property type="entry name" value="Apoptosis, Tumor Necrosis Factor Receptor Associated Protein 2, Chain A"/>
    <property type="match status" value="1"/>
</dbReference>
<dbReference type="InterPro" id="IPR008974">
    <property type="entry name" value="TRAF-like"/>
</dbReference>
<keyword evidence="3" id="KW-1185">Reference proteome</keyword>
<evidence type="ECO:0000313" key="2">
    <source>
        <dbReference type="EMBL" id="KAL3105483.1"/>
    </source>
</evidence>
<dbReference type="PANTHER" id="PTHR47022">
    <property type="entry name" value="BTB AND MATH DOMAIN-CONTAINING PROTEIN 36-RELATED"/>
    <property type="match status" value="1"/>
</dbReference>
<comment type="caution">
    <text evidence="2">The sequence shown here is derived from an EMBL/GenBank/DDBJ whole genome shotgun (WGS) entry which is preliminary data.</text>
</comment>
<proteinExistence type="predicted"/>
<gene>
    <name evidence="2" type="ORF">niasHT_030351</name>
</gene>
<evidence type="ECO:0000313" key="3">
    <source>
        <dbReference type="Proteomes" id="UP001620626"/>
    </source>
</evidence>
<dbReference type="Pfam" id="PF22486">
    <property type="entry name" value="MATH_2"/>
    <property type="match status" value="1"/>
</dbReference>
<reference evidence="2 3" key="1">
    <citation type="submission" date="2024-10" db="EMBL/GenBank/DDBJ databases">
        <authorList>
            <person name="Kim D."/>
        </authorList>
    </citation>
    <scope>NUCLEOTIDE SEQUENCE [LARGE SCALE GENOMIC DNA]</scope>
    <source>
        <strain evidence="2">BH-2024</strain>
    </source>
</reference>
<sequence length="182" mass="20792">MEPKNGFYDKSKDKVTLAIEITTDEPKVDKCIISNPSKSNGTLFMEIEKMSGFAREVFYSQRKSETVTYIKGFPWKILAHINPSKKGSVKCLGIFLSCAAPKEAENWSCECSGVIRIFSQKNDVTDLRREFDAHIINNGYNDWGFSEFITFADLMHPEKGFYNESEDKVTLTIDFTVEEAKR</sequence>
<protein>
    <recommendedName>
        <fullName evidence="1">MATH domain-containing protein</fullName>
    </recommendedName>
</protein>
<accession>A0ABD2KRF2</accession>
<feature type="domain" description="MATH" evidence="1">
    <location>
        <begin position="40"/>
        <end position="173"/>
    </location>
</feature>
<name>A0ABD2KRF2_9BILA</name>
<evidence type="ECO:0000259" key="1">
    <source>
        <dbReference type="PROSITE" id="PS50144"/>
    </source>
</evidence>
<dbReference type="SMART" id="SM00061">
    <property type="entry name" value="MATH"/>
    <property type="match status" value="1"/>
</dbReference>
<dbReference type="PANTHER" id="PTHR47022:SF1">
    <property type="entry name" value="BTB AND MATH DOMAIN-CONTAINING PROTEIN 36-RELATED"/>
    <property type="match status" value="1"/>
</dbReference>
<dbReference type="AlphaFoldDB" id="A0ABD2KRF2"/>